<dbReference type="EMBL" id="FOCQ01000010">
    <property type="protein sequence ID" value="SEN38876.1"/>
    <property type="molecule type" value="Genomic_DNA"/>
</dbReference>
<feature type="transmembrane region" description="Helical" evidence="1">
    <location>
        <begin position="26"/>
        <end position="45"/>
    </location>
</feature>
<proteinExistence type="predicted"/>
<evidence type="ECO:0000313" key="2">
    <source>
        <dbReference type="EMBL" id="SEN38876.1"/>
    </source>
</evidence>
<sequence>MMTEKTLIKEEKTPYKVLLYRKNRTLRLLETFFFLLGFIFVFLRFEFRSPAMIAATLLLAVGVIFVVPAVYRVLFKPRYVLYKDKLVIEIGKKKESYYLTEIQREFDLPYFFQIKNKRTPLLVSDEFLSELNVRLEVIKRG</sequence>
<feature type="transmembrane region" description="Helical" evidence="1">
    <location>
        <begin position="51"/>
        <end position="75"/>
    </location>
</feature>
<evidence type="ECO:0000256" key="1">
    <source>
        <dbReference type="SAM" id="Phobius"/>
    </source>
</evidence>
<dbReference type="STRING" id="1173111.SAMN05444955_11068"/>
<name>A0A1H8G4E7_9BACL</name>
<keyword evidence="1" id="KW-0472">Membrane</keyword>
<gene>
    <name evidence="2" type="ORF">SAMN05444955_11068</name>
</gene>
<accession>A0A1H8G4E7</accession>
<organism evidence="2 3">
    <name type="scientific">Lihuaxuella thermophila</name>
    <dbReference type="NCBI Taxonomy" id="1173111"/>
    <lineage>
        <taxon>Bacteria</taxon>
        <taxon>Bacillati</taxon>
        <taxon>Bacillota</taxon>
        <taxon>Bacilli</taxon>
        <taxon>Bacillales</taxon>
        <taxon>Thermoactinomycetaceae</taxon>
        <taxon>Lihuaxuella</taxon>
    </lineage>
</organism>
<dbReference type="AlphaFoldDB" id="A0A1H8G4E7"/>
<keyword evidence="3" id="KW-1185">Reference proteome</keyword>
<dbReference type="Proteomes" id="UP000199695">
    <property type="component" value="Unassembled WGS sequence"/>
</dbReference>
<keyword evidence="1" id="KW-0812">Transmembrane</keyword>
<evidence type="ECO:0000313" key="3">
    <source>
        <dbReference type="Proteomes" id="UP000199695"/>
    </source>
</evidence>
<keyword evidence="1" id="KW-1133">Transmembrane helix</keyword>
<protein>
    <submittedName>
        <fullName evidence="2">Uncharacterized protein</fullName>
    </submittedName>
</protein>
<reference evidence="2 3" key="1">
    <citation type="submission" date="2016-10" db="EMBL/GenBank/DDBJ databases">
        <authorList>
            <person name="de Groot N.N."/>
        </authorList>
    </citation>
    <scope>NUCLEOTIDE SEQUENCE [LARGE SCALE GENOMIC DNA]</scope>
    <source>
        <strain evidence="2 3">DSM 46701</strain>
    </source>
</reference>